<evidence type="ECO:0000313" key="10">
    <source>
        <dbReference type="Proteomes" id="UP000095229"/>
    </source>
</evidence>
<dbReference type="PROSITE" id="PS50109">
    <property type="entry name" value="HIS_KIN"/>
    <property type="match status" value="1"/>
</dbReference>
<dbReference type="GO" id="GO:0005524">
    <property type="term" value="F:ATP binding"/>
    <property type="evidence" value="ECO:0007669"/>
    <property type="project" value="UniProtKB-KW"/>
</dbReference>
<evidence type="ECO:0000256" key="4">
    <source>
        <dbReference type="ARBA" id="ARBA00022741"/>
    </source>
</evidence>
<evidence type="ECO:0000259" key="8">
    <source>
        <dbReference type="PROSITE" id="PS50109"/>
    </source>
</evidence>
<sequence>MSNAKDALLESSNLNKTLIVKTSLTNYKDKIEIQVFDNGIGIEKENLDKIFIFGFTTKQSGHGFGLHASALAINELGGEIHANSEGIEKGATFTIYLPNRKASFLKKMRGVNHE</sequence>
<dbReference type="AlphaFoldDB" id="A0A1E5JMD6"/>
<accession>A0A1E5JMD6</accession>
<evidence type="ECO:0000256" key="6">
    <source>
        <dbReference type="ARBA" id="ARBA00022840"/>
    </source>
</evidence>
<dbReference type="InterPro" id="IPR005467">
    <property type="entry name" value="His_kinase_dom"/>
</dbReference>
<name>A0A1E5JMD6_9GAMM</name>
<dbReference type="PRINTS" id="PR00344">
    <property type="entry name" value="BCTRLSENSOR"/>
</dbReference>
<dbReference type="SMART" id="SM00387">
    <property type="entry name" value="HATPase_c"/>
    <property type="match status" value="1"/>
</dbReference>
<evidence type="ECO:0000256" key="5">
    <source>
        <dbReference type="ARBA" id="ARBA00022777"/>
    </source>
</evidence>
<dbReference type="Gene3D" id="3.30.565.10">
    <property type="entry name" value="Histidine kinase-like ATPase, C-terminal domain"/>
    <property type="match status" value="1"/>
</dbReference>
<reference evidence="9 10" key="1">
    <citation type="submission" date="2016-02" db="EMBL/GenBank/DDBJ databases">
        <title>Secondary metabolites in Legionella.</title>
        <authorList>
            <person name="Tobias N.J."/>
            <person name="Bode H.B."/>
        </authorList>
    </citation>
    <scope>NUCLEOTIDE SEQUENCE [LARGE SCALE GENOMIC DNA]</scope>
    <source>
        <strain evidence="9 10">DSM 19216</strain>
    </source>
</reference>
<protein>
    <recommendedName>
        <fullName evidence="2">histidine kinase</fullName>
        <ecNumber evidence="2">2.7.13.3</ecNumber>
    </recommendedName>
</protein>
<comment type="caution">
    <text evidence="9">The sequence shown here is derived from an EMBL/GenBank/DDBJ whole genome shotgun (WGS) entry which is preliminary data.</text>
</comment>
<keyword evidence="4" id="KW-0547">Nucleotide-binding</keyword>
<dbReference type="SUPFAM" id="SSF55874">
    <property type="entry name" value="ATPase domain of HSP90 chaperone/DNA topoisomerase II/histidine kinase"/>
    <property type="match status" value="1"/>
</dbReference>
<evidence type="ECO:0000256" key="1">
    <source>
        <dbReference type="ARBA" id="ARBA00000085"/>
    </source>
</evidence>
<evidence type="ECO:0000256" key="2">
    <source>
        <dbReference type="ARBA" id="ARBA00012438"/>
    </source>
</evidence>
<dbReference type="PANTHER" id="PTHR43065:SF46">
    <property type="entry name" value="C4-DICARBOXYLATE TRANSPORT SENSOR PROTEIN DCTB"/>
    <property type="match status" value="1"/>
</dbReference>
<dbReference type="PATRIC" id="fig|45071.7.peg.3647"/>
<dbReference type="InterPro" id="IPR004358">
    <property type="entry name" value="Sig_transdc_His_kin-like_C"/>
</dbReference>
<comment type="catalytic activity">
    <reaction evidence="1">
        <text>ATP + protein L-histidine = ADP + protein N-phospho-L-histidine.</text>
        <dbReference type="EC" id="2.7.13.3"/>
    </reaction>
</comment>
<evidence type="ECO:0000256" key="7">
    <source>
        <dbReference type="ARBA" id="ARBA00023012"/>
    </source>
</evidence>
<dbReference type="EC" id="2.7.13.3" evidence="2"/>
<dbReference type="PANTHER" id="PTHR43065">
    <property type="entry name" value="SENSOR HISTIDINE KINASE"/>
    <property type="match status" value="1"/>
</dbReference>
<keyword evidence="3" id="KW-0808">Transferase</keyword>
<dbReference type="GO" id="GO:0000160">
    <property type="term" value="P:phosphorelay signal transduction system"/>
    <property type="evidence" value="ECO:0007669"/>
    <property type="project" value="UniProtKB-KW"/>
</dbReference>
<dbReference type="InterPro" id="IPR003594">
    <property type="entry name" value="HATPase_dom"/>
</dbReference>
<gene>
    <name evidence="9" type="primary">zraS_2</name>
    <name evidence="9" type="ORF">lpari_03400</name>
</gene>
<dbReference type="GO" id="GO:0004673">
    <property type="term" value="F:protein histidine kinase activity"/>
    <property type="evidence" value="ECO:0007669"/>
    <property type="project" value="UniProtKB-EC"/>
</dbReference>
<keyword evidence="7" id="KW-0902">Two-component regulatory system</keyword>
<evidence type="ECO:0000256" key="3">
    <source>
        <dbReference type="ARBA" id="ARBA00022679"/>
    </source>
</evidence>
<keyword evidence="6" id="KW-0067">ATP-binding</keyword>
<proteinExistence type="predicted"/>
<dbReference type="OrthoDB" id="149796at2"/>
<dbReference type="InterPro" id="IPR036890">
    <property type="entry name" value="HATPase_C_sf"/>
</dbReference>
<dbReference type="RefSeq" id="WP_069683582.1">
    <property type="nucleotide sequence ID" value="NZ_LSOG01000089.1"/>
</dbReference>
<dbReference type="Proteomes" id="UP000095229">
    <property type="component" value="Unassembled WGS sequence"/>
</dbReference>
<organism evidence="9 10">
    <name type="scientific">Legionella parisiensis</name>
    <dbReference type="NCBI Taxonomy" id="45071"/>
    <lineage>
        <taxon>Bacteria</taxon>
        <taxon>Pseudomonadati</taxon>
        <taxon>Pseudomonadota</taxon>
        <taxon>Gammaproteobacteria</taxon>
        <taxon>Legionellales</taxon>
        <taxon>Legionellaceae</taxon>
        <taxon>Legionella</taxon>
    </lineage>
</organism>
<keyword evidence="5" id="KW-0418">Kinase</keyword>
<dbReference type="Pfam" id="PF02518">
    <property type="entry name" value="HATPase_c"/>
    <property type="match status" value="1"/>
</dbReference>
<keyword evidence="10" id="KW-1185">Reference proteome</keyword>
<evidence type="ECO:0000313" key="9">
    <source>
        <dbReference type="EMBL" id="OEH45672.1"/>
    </source>
</evidence>
<feature type="domain" description="Histidine kinase" evidence="8">
    <location>
        <begin position="1"/>
        <end position="101"/>
    </location>
</feature>
<dbReference type="EMBL" id="LSOG01000089">
    <property type="protein sequence ID" value="OEH45672.1"/>
    <property type="molecule type" value="Genomic_DNA"/>
</dbReference>